<dbReference type="OrthoDB" id="2887909at2"/>
<proteinExistence type="predicted"/>
<dbReference type="EMBL" id="PDOD01000004">
    <property type="protein sequence ID" value="PYZ92433.1"/>
    <property type="molecule type" value="Genomic_DNA"/>
</dbReference>
<comment type="caution">
    <text evidence="1">The sequence shown here is derived from an EMBL/GenBank/DDBJ whole genome shotgun (WGS) entry which is preliminary data.</text>
</comment>
<evidence type="ECO:0000313" key="2">
    <source>
        <dbReference type="Proteomes" id="UP000248214"/>
    </source>
</evidence>
<accession>A0A323TIF5</accession>
<keyword evidence="2" id="KW-1185">Reference proteome</keyword>
<evidence type="ECO:0000313" key="1">
    <source>
        <dbReference type="EMBL" id="PYZ92433.1"/>
    </source>
</evidence>
<gene>
    <name evidence="1" type="ORF">CR194_16530</name>
</gene>
<dbReference type="AlphaFoldDB" id="A0A323TIF5"/>
<protein>
    <submittedName>
        <fullName evidence="1">Uncharacterized protein</fullName>
    </submittedName>
</protein>
<sequence>MKQMIPFLVIGVIVAGAMFLLRDEYEEPFQPDLSDEVTQNDWNAIFFINDIENDVAEVGLRLTFINEDLEPDEIDALEFFVEFDDTELNGFFYQDLEVEQFDGTVKHGEECQECSENLGEKIVASAVVNWRANGETKTEQFHFGLVTD</sequence>
<reference evidence="1 2" key="1">
    <citation type="submission" date="2017-10" db="EMBL/GenBank/DDBJ databases">
        <title>Bacillus sp. nov., a halophilic bacterium isolated from a Keqin Lake.</title>
        <authorList>
            <person name="Wang H."/>
        </authorList>
    </citation>
    <scope>NUCLEOTIDE SEQUENCE [LARGE SCALE GENOMIC DNA]</scope>
    <source>
        <strain evidence="1 2">KQ-12</strain>
    </source>
</reference>
<organism evidence="1 2">
    <name type="scientific">Salipaludibacillus keqinensis</name>
    <dbReference type="NCBI Taxonomy" id="2045207"/>
    <lineage>
        <taxon>Bacteria</taxon>
        <taxon>Bacillati</taxon>
        <taxon>Bacillota</taxon>
        <taxon>Bacilli</taxon>
        <taxon>Bacillales</taxon>
        <taxon>Bacillaceae</taxon>
    </lineage>
</organism>
<dbReference type="RefSeq" id="WP_110611083.1">
    <property type="nucleotide sequence ID" value="NZ_PDOD01000004.1"/>
</dbReference>
<dbReference type="Proteomes" id="UP000248214">
    <property type="component" value="Unassembled WGS sequence"/>
</dbReference>
<name>A0A323TIF5_9BACI</name>